<organism evidence="2 3">
    <name type="scientific">Staphylotrichum tortipilum</name>
    <dbReference type="NCBI Taxonomy" id="2831512"/>
    <lineage>
        <taxon>Eukaryota</taxon>
        <taxon>Fungi</taxon>
        <taxon>Dikarya</taxon>
        <taxon>Ascomycota</taxon>
        <taxon>Pezizomycotina</taxon>
        <taxon>Sordariomycetes</taxon>
        <taxon>Sordariomycetidae</taxon>
        <taxon>Sordariales</taxon>
        <taxon>Chaetomiaceae</taxon>
        <taxon>Staphylotrichum</taxon>
    </lineage>
</organism>
<reference evidence="2" key="1">
    <citation type="journal article" date="2023" name="Mol. Phylogenet. Evol.">
        <title>Genome-scale phylogeny and comparative genomics of the fungal order Sordariales.</title>
        <authorList>
            <person name="Hensen N."/>
            <person name="Bonometti L."/>
            <person name="Westerberg I."/>
            <person name="Brannstrom I.O."/>
            <person name="Guillou S."/>
            <person name="Cros-Aarteil S."/>
            <person name="Calhoun S."/>
            <person name="Haridas S."/>
            <person name="Kuo A."/>
            <person name="Mondo S."/>
            <person name="Pangilinan J."/>
            <person name="Riley R."/>
            <person name="LaButti K."/>
            <person name="Andreopoulos B."/>
            <person name="Lipzen A."/>
            <person name="Chen C."/>
            <person name="Yan M."/>
            <person name="Daum C."/>
            <person name="Ng V."/>
            <person name="Clum A."/>
            <person name="Steindorff A."/>
            <person name="Ohm R.A."/>
            <person name="Martin F."/>
            <person name="Silar P."/>
            <person name="Natvig D.O."/>
            <person name="Lalanne C."/>
            <person name="Gautier V."/>
            <person name="Ament-Velasquez S.L."/>
            <person name="Kruys A."/>
            <person name="Hutchinson M.I."/>
            <person name="Powell A.J."/>
            <person name="Barry K."/>
            <person name="Miller A.N."/>
            <person name="Grigoriev I.V."/>
            <person name="Debuchy R."/>
            <person name="Gladieux P."/>
            <person name="Hiltunen Thoren M."/>
            <person name="Johannesson H."/>
        </authorList>
    </citation>
    <scope>NUCLEOTIDE SEQUENCE</scope>
    <source>
        <strain evidence="2">CBS 103.79</strain>
    </source>
</reference>
<sequence length="105" mass="11615">MDPHFLRDVETAHRLECQNYWGPSFASGVRALVALGELLLVAANEPELAAIEIEPTSTRLGNSTNWQVPGKPTARRPQQTQFEAPRDCMHRIGCHVRAYAGSSCI</sequence>
<gene>
    <name evidence="2" type="ORF">C8A05DRAFT_39280</name>
</gene>
<evidence type="ECO:0000256" key="1">
    <source>
        <dbReference type="SAM" id="MobiDB-lite"/>
    </source>
</evidence>
<protein>
    <submittedName>
        <fullName evidence="2">Uncharacterized protein</fullName>
    </submittedName>
</protein>
<comment type="caution">
    <text evidence="2">The sequence shown here is derived from an EMBL/GenBank/DDBJ whole genome shotgun (WGS) entry which is preliminary data.</text>
</comment>
<dbReference type="AlphaFoldDB" id="A0AAN6MB56"/>
<evidence type="ECO:0000313" key="2">
    <source>
        <dbReference type="EMBL" id="KAK3897177.1"/>
    </source>
</evidence>
<proteinExistence type="predicted"/>
<feature type="region of interest" description="Disordered" evidence="1">
    <location>
        <begin position="60"/>
        <end position="82"/>
    </location>
</feature>
<name>A0AAN6MB56_9PEZI</name>
<dbReference type="EMBL" id="MU856243">
    <property type="protein sequence ID" value="KAK3897177.1"/>
    <property type="molecule type" value="Genomic_DNA"/>
</dbReference>
<dbReference type="Proteomes" id="UP001303889">
    <property type="component" value="Unassembled WGS sequence"/>
</dbReference>
<accession>A0AAN6MB56</accession>
<keyword evidence="3" id="KW-1185">Reference proteome</keyword>
<evidence type="ECO:0000313" key="3">
    <source>
        <dbReference type="Proteomes" id="UP001303889"/>
    </source>
</evidence>
<reference evidence="2" key="2">
    <citation type="submission" date="2023-05" db="EMBL/GenBank/DDBJ databases">
        <authorList>
            <consortium name="Lawrence Berkeley National Laboratory"/>
            <person name="Steindorff A."/>
            <person name="Hensen N."/>
            <person name="Bonometti L."/>
            <person name="Westerberg I."/>
            <person name="Brannstrom I.O."/>
            <person name="Guillou S."/>
            <person name="Cros-Aarteil S."/>
            <person name="Calhoun S."/>
            <person name="Haridas S."/>
            <person name="Kuo A."/>
            <person name="Mondo S."/>
            <person name="Pangilinan J."/>
            <person name="Riley R."/>
            <person name="Labutti K."/>
            <person name="Andreopoulos B."/>
            <person name="Lipzen A."/>
            <person name="Chen C."/>
            <person name="Yanf M."/>
            <person name="Daum C."/>
            <person name="Ng V."/>
            <person name="Clum A."/>
            <person name="Ohm R."/>
            <person name="Martin F."/>
            <person name="Silar P."/>
            <person name="Natvig D."/>
            <person name="Lalanne C."/>
            <person name="Gautier V."/>
            <person name="Ament-Velasquez S.L."/>
            <person name="Kruys A."/>
            <person name="Hutchinson M.I."/>
            <person name="Powell A.J."/>
            <person name="Barry K."/>
            <person name="Miller A.N."/>
            <person name="Grigoriev I.V."/>
            <person name="Debuchy R."/>
            <person name="Gladieux P."/>
            <person name="Thoren M.H."/>
            <person name="Johannesson H."/>
        </authorList>
    </citation>
    <scope>NUCLEOTIDE SEQUENCE</scope>
    <source>
        <strain evidence="2">CBS 103.79</strain>
    </source>
</reference>